<dbReference type="EMBL" id="OX459959">
    <property type="protein sequence ID" value="CAI9164845.1"/>
    <property type="molecule type" value="Genomic_DNA"/>
</dbReference>
<keyword evidence="3" id="KW-1185">Reference proteome</keyword>
<name>A0ABN8YTD4_RANTA</name>
<organism evidence="2 3">
    <name type="scientific">Rangifer tarandus platyrhynchus</name>
    <name type="common">Svalbard reindeer</name>
    <dbReference type="NCBI Taxonomy" id="3082113"/>
    <lineage>
        <taxon>Eukaryota</taxon>
        <taxon>Metazoa</taxon>
        <taxon>Chordata</taxon>
        <taxon>Craniata</taxon>
        <taxon>Vertebrata</taxon>
        <taxon>Euteleostomi</taxon>
        <taxon>Mammalia</taxon>
        <taxon>Eutheria</taxon>
        <taxon>Laurasiatheria</taxon>
        <taxon>Artiodactyla</taxon>
        <taxon>Ruminantia</taxon>
        <taxon>Pecora</taxon>
        <taxon>Cervidae</taxon>
        <taxon>Odocoileinae</taxon>
        <taxon>Rangifer</taxon>
    </lineage>
</organism>
<protein>
    <submittedName>
        <fullName evidence="2">Uncharacterized protein</fullName>
    </submittedName>
</protein>
<accession>A0ABN8YTD4</accession>
<feature type="compositionally biased region" description="Basic and acidic residues" evidence="1">
    <location>
        <begin position="117"/>
        <end position="133"/>
    </location>
</feature>
<gene>
    <name evidence="2" type="ORF">MRATA1EN1_LOCUS13807</name>
</gene>
<proteinExistence type="predicted"/>
<reference evidence="2" key="1">
    <citation type="submission" date="2023-04" db="EMBL/GenBank/DDBJ databases">
        <authorList>
            <consortium name="ELIXIR-Norway"/>
        </authorList>
    </citation>
    <scope>NUCLEOTIDE SEQUENCE [LARGE SCALE GENOMIC DNA]</scope>
</reference>
<dbReference type="Proteomes" id="UP001176941">
    <property type="component" value="Chromosome 23"/>
</dbReference>
<evidence type="ECO:0000256" key="1">
    <source>
        <dbReference type="SAM" id="MobiDB-lite"/>
    </source>
</evidence>
<feature type="region of interest" description="Disordered" evidence="1">
    <location>
        <begin position="109"/>
        <end position="136"/>
    </location>
</feature>
<evidence type="ECO:0000313" key="2">
    <source>
        <dbReference type="EMBL" id="CAI9164845.1"/>
    </source>
</evidence>
<evidence type="ECO:0000313" key="3">
    <source>
        <dbReference type="Proteomes" id="UP001176941"/>
    </source>
</evidence>
<sequence>MYPAHLSLSRVDPPASPHWTPFHPRRELGVFALRLLFSEMRKGRQLNSRDSQCHGYKAGGRHSQAAVTGSGEDAVAQTRLPELGVHAYVTSGEMKATVQAAARGRSNVPGRLGGFRRCPDPSESRALSPREEGGPAQAVTVQRLGPFWAGAARLFLLGTYPQRLRTSACLSLGIFIKALPESGCLSEGKTGEKEDIVNQWGSGQSTAFERMTQIKDAA</sequence>
<feature type="region of interest" description="Disordered" evidence="1">
    <location>
        <begin position="1"/>
        <end position="22"/>
    </location>
</feature>